<evidence type="ECO:0000313" key="2">
    <source>
        <dbReference type="Proteomes" id="UP000622430"/>
    </source>
</evidence>
<dbReference type="Proteomes" id="UP000622430">
    <property type="component" value="Segment"/>
</dbReference>
<dbReference type="EMBL" id="MW460246">
    <property type="protein sequence ID" value="QRE00434.1"/>
    <property type="molecule type" value="Genomic_DNA"/>
</dbReference>
<name>A0A889IQN9_9CAUD</name>
<reference evidence="1" key="1">
    <citation type="submission" date="2021-01" db="EMBL/GenBank/DDBJ databases">
        <authorList>
            <person name="Rakov C."/>
            <person name="Alkalay-Oren S."/>
            <person name="Coppenhagen-Glazer S."/>
            <person name="Hazan R."/>
        </authorList>
    </citation>
    <scope>NUCLEOTIDE SEQUENCE</scope>
</reference>
<accession>A0A889IQN9</accession>
<evidence type="ECO:0000313" key="1">
    <source>
        <dbReference type="EMBL" id="QRE00434.1"/>
    </source>
</evidence>
<keyword evidence="2" id="KW-1185">Reference proteome</keyword>
<proteinExistence type="predicted"/>
<sequence>MKTDILTRAQAKAIYDAMCALNNIGAQIDCGFDRDDKRVQVTEYSDGTISVRVFEALRHTEAEHYASQADFAVHYEV</sequence>
<protein>
    <submittedName>
        <fullName evidence="1">Uncharacterized protein</fullName>
    </submittedName>
</protein>
<organism evidence="1 2">
    <name type="scientific">Burkholderia phage BCSR52</name>
    <dbReference type="NCBI Taxonomy" id="2805748"/>
    <lineage>
        <taxon>Viruses</taxon>
        <taxon>Duplodnaviria</taxon>
        <taxon>Heunggongvirae</taxon>
        <taxon>Uroviricota</taxon>
        <taxon>Caudoviricetes</taxon>
        <taxon>Lindbergviridae</taxon>
        <taxon>Irusalimvirus</taxon>
        <taxon>Irusalimvirus BCSR52</taxon>
    </lineage>
</organism>